<keyword evidence="2" id="KW-0433">Leucine-rich repeat</keyword>
<keyword evidence="10" id="KW-1185">Reference proteome</keyword>
<accession>A0AAD8IUC7</accession>
<evidence type="ECO:0000256" key="6">
    <source>
        <dbReference type="SAM" id="Coils"/>
    </source>
</evidence>
<evidence type="ECO:0000313" key="9">
    <source>
        <dbReference type="EMBL" id="KAK1392302.1"/>
    </source>
</evidence>
<keyword evidence="3" id="KW-0677">Repeat</keyword>
<keyword evidence="5" id="KW-0067">ATP-binding</keyword>
<evidence type="ECO:0000259" key="7">
    <source>
        <dbReference type="Pfam" id="PF00931"/>
    </source>
</evidence>
<evidence type="ECO:0000256" key="4">
    <source>
        <dbReference type="ARBA" id="ARBA00022821"/>
    </source>
</evidence>
<comment type="similarity">
    <text evidence="1">Belongs to the disease resistance NB-LRR family.</text>
</comment>
<dbReference type="AlphaFoldDB" id="A0AAD8IUC7"/>
<dbReference type="EMBL" id="JAUIZM010000003">
    <property type="protein sequence ID" value="KAK1392302.1"/>
    <property type="molecule type" value="Genomic_DNA"/>
</dbReference>
<evidence type="ECO:0000259" key="8">
    <source>
        <dbReference type="Pfam" id="PF23247"/>
    </source>
</evidence>
<organism evidence="9 10">
    <name type="scientific">Heracleum sosnowskyi</name>
    <dbReference type="NCBI Taxonomy" id="360622"/>
    <lineage>
        <taxon>Eukaryota</taxon>
        <taxon>Viridiplantae</taxon>
        <taxon>Streptophyta</taxon>
        <taxon>Embryophyta</taxon>
        <taxon>Tracheophyta</taxon>
        <taxon>Spermatophyta</taxon>
        <taxon>Magnoliopsida</taxon>
        <taxon>eudicotyledons</taxon>
        <taxon>Gunneridae</taxon>
        <taxon>Pentapetalae</taxon>
        <taxon>asterids</taxon>
        <taxon>campanulids</taxon>
        <taxon>Apiales</taxon>
        <taxon>Apiaceae</taxon>
        <taxon>Apioideae</taxon>
        <taxon>apioid superclade</taxon>
        <taxon>Tordylieae</taxon>
        <taxon>Tordyliinae</taxon>
        <taxon>Heracleum</taxon>
    </lineage>
</organism>
<evidence type="ECO:0000256" key="1">
    <source>
        <dbReference type="ARBA" id="ARBA00008894"/>
    </source>
</evidence>
<dbReference type="SUPFAM" id="SSF52058">
    <property type="entry name" value="L domain-like"/>
    <property type="match status" value="1"/>
</dbReference>
<dbReference type="SUPFAM" id="SSF52540">
    <property type="entry name" value="P-loop containing nucleoside triphosphate hydrolases"/>
    <property type="match status" value="1"/>
</dbReference>
<dbReference type="InterPro" id="IPR002182">
    <property type="entry name" value="NB-ARC"/>
</dbReference>
<dbReference type="Gene3D" id="1.10.8.430">
    <property type="entry name" value="Helical domain of apoptotic protease-activating factors"/>
    <property type="match status" value="1"/>
</dbReference>
<feature type="domain" description="Disease resistance protein At4g27190-like leucine-rich repeats" evidence="8">
    <location>
        <begin position="1192"/>
        <end position="1249"/>
    </location>
</feature>
<evidence type="ECO:0000256" key="2">
    <source>
        <dbReference type="ARBA" id="ARBA00022614"/>
    </source>
</evidence>
<name>A0AAD8IUC7_9APIA</name>
<dbReference type="GO" id="GO:0006952">
    <property type="term" value="P:defense response"/>
    <property type="evidence" value="ECO:0007669"/>
    <property type="project" value="UniProtKB-KW"/>
</dbReference>
<dbReference type="InterPro" id="IPR032675">
    <property type="entry name" value="LRR_dom_sf"/>
</dbReference>
<dbReference type="Gene3D" id="3.40.50.300">
    <property type="entry name" value="P-loop containing nucleotide triphosphate hydrolases"/>
    <property type="match status" value="1"/>
</dbReference>
<gene>
    <name evidence="9" type="ORF">POM88_011358</name>
</gene>
<dbReference type="PANTHER" id="PTHR33463:SF198">
    <property type="entry name" value="RPP4C3"/>
    <property type="match status" value="1"/>
</dbReference>
<feature type="coiled-coil region" evidence="6">
    <location>
        <begin position="35"/>
        <end position="66"/>
    </location>
</feature>
<keyword evidence="4" id="KW-0611">Plant defense</keyword>
<dbReference type="Pfam" id="PF00931">
    <property type="entry name" value="NB-ARC"/>
    <property type="match status" value="1"/>
</dbReference>
<dbReference type="Proteomes" id="UP001237642">
    <property type="component" value="Unassembled WGS sequence"/>
</dbReference>
<dbReference type="InterPro" id="IPR027417">
    <property type="entry name" value="P-loop_NTPase"/>
</dbReference>
<evidence type="ECO:0000256" key="3">
    <source>
        <dbReference type="ARBA" id="ARBA00022737"/>
    </source>
</evidence>
<evidence type="ECO:0000256" key="5">
    <source>
        <dbReference type="ARBA" id="ARBA00022840"/>
    </source>
</evidence>
<proteinExistence type="inferred from homology"/>
<dbReference type="SUPFAM" id="SSF52047">
    <property type="entry name" value="RNI-like"/>
    <property type="match status" value="1"/>
</dbReference>
<dbReference type="GO" id="GO:0005524">
    <property type="term" value="F:ATP binding"/>
    <property type="evidence" value="ECO:0007669"/>
    <property type="project" value="UniProtKB-KW"/>
</dbReference>
<dbReference type="PRINTS" id="PR00364">
    <property type="entry name" value="DISEASERSIST"/>
</dbReference>
<dbReference type="Pfam" id="PF23247">
    <property type="entry name" value="LRR_RPS2"/>
    <property type="match status" value="2"/>
</dbReference>
<dbReference type="GO" id="GO:0043531">
    <property type="term" value="F:ADP binding"/>
    <property type="evidence" value="ECO:0007669"/>
    <property type="project" value="InterPro"/>
</dbReference>
<dbReference type="InterPro" id="IPR042197">
    <property type="entry name" value="Apaf_helical"/>
</dbReference>
<reference evidence="9" key="1">
    <citation type="submission" date="2023-02" db="EMBL/GenBank/DDBJ databases">
        <title>Genome of toxic invasive species Heracleum sosnowskyi carries increased number of genes despite the absence of recent whole-genome duplications.</title>
        <authorList>
            <person name="Schelkunov M."/>
            <person name="Shtratnikova V."/>
            <person name="Makarenko M."/>
            <person name="Klepikova A."/>
            <person name="Omelchenko D."/>
            <person name="Novikova G."/>
            <person name="Obukhova E."/>
            <person name="Bogdanov V."/>
            <person name="Penin A."/>
            <person name="Logacheva M."/>
        </authorList>
    </citation>
    <scope>NUCLEOTIDE SEQUENCE</scope>
    <source>
        <strain evidence="9">Hsosn_3</strain>
        <tissue evidence="9">Leaf</tissue>
    </source>
</reference>
<reference evidence="9" key="2">
    <citation type="submission" date="2023-05" db="EMBL/GenBank/DDBJ databases">
        <authorList>
            <person name="Schelkunov M.I."/>
        </authorList>
    </citation>
    <scope>NUCLEOTIDE SEQUENCE</scope>
    <source>
        <strain evidence="9">Hsosn_3</strain>
        <tissue evidence="9">Leaf</tissue>
    </source>
</reference>
<evidence type="ECO:0000313" key="10">
    <source>
        <dbReference type="Proteomes" id="UP001237642"/>
    </source>
</evidence>
<feature type="domain" description="Disease resistance protein At4g27190-like leucine-rich repeats" evidence="8">
    <location>
        <begin position="865"/>
        <end position="980"/>
    </location>
</feature>
<sequence>MVGLADIPIVGKLVERISDKAVDAVFRGFRYVFRYRSLVNQLNTETEKLDTEKEKMSRKVMEEEANGKIIELHVLKWQKDVEEIQKSDREFSPSCSCIQRLPIPNPVNRFRMGRNASRKAIAIAQLTITGKDQLTGGIAHLPPFENIPKSDTAFEEFESRKDVYKKLWDVLVNEDSPLTHGIYGMAGVGKTRMMEKIWEDAMEKKIFDKVVRVIVGSEYLDEYKLQDQIAGRLNCTLESEDVERRASQLENSLIKGGKVLFILDDVWREIRLDHIIGTSFGDCSRSKGSKILLTSREKDVCLLNKCKYLVEIKTLSHDEALYLFKNAVGPDTINSLPDEFLVREVCDKCGHLPLLIHAVGKALKGKPHNSWKDAHDQLKKGKFEKIVGVEPQVYTCIKLSIDMLKQDDAKSCLFLCSLFPEDANIDMKMLIQLATGSQLIPDGESRILAMVHYLKISSLLLDFGEYHETKVHDVIRDVARSTALTDSRYAFLQVTCNSGYLPSNANYPTRKLLRLDVKTDDLHFYEDLVCPDLHTLWLQSNEHPQQFSGGFFRMFMNLSFLMLENVNLSLEQFSLQALSNLGTLSLSKCDIRKTDVSLFPKNLKTLCIGFCDLPRPLDVANLKFLRKLEIQQREPTWVMGSNVISSLSSLEELHVPNGFINDGEEYYTESIVMEISKLTHLTSLHFLFHDDNTFQGTTNILSNIDRYNIYVGAPKASSLLERGSRVPLRRSIELYGNHSQSWEVVMARAEEVRLGYSGVEISSIRSGYRRAFEDLERLYITKCDNMRHLARISQDEIQYSLQHGATCFSKLTILQITHCSALKYLFCNNIAKSLVQLQELGVYYCYSMEAIIMNEGTSDGKIINFPKLKSLTISYIFRLASFYAKKKYMHSGSTLSMDSSAQYQALFDGAAAFPSLEELNIKGLPCASVVWGKDCYNDTLSSFCKLKILRVHQCHKLEIVIPQAMLHRLNNLEYIKVSECSSLRTMFPPSGASHLTHLKELSVENCWEMREIIETGEQVITDGILFPELTYLGLLRLPSLTTFWCYHSGKDYTCKVPLILPRLSSVVLKYLHDLKSFFHGANFEFQMPALEQVEVCWCGLSTLFTFPIFRKFQLKKLVVRNCELLENIIEDLRGDETSDKIITLFQLTSVEFENLPNLKFFFHNANYEFHMPLLTRVLVRTCVFPNTLFKRSVFKNLEKLEVSHCELLEGIFEDVRGDETSDFSDRIITLSRLSSLLLYDLPKLKRIMSALCQL</sequence>
<dbReference type="InterPro" id="IPR050905">
    <property type="entry name" value="Plant_NBS-LRR"/>
</dbReference>
<protein>
    <submittedName>
        <fullName evidence="9">NB-ARC domain-containing protein</fullName>
    </submittedName>
</protein>
<dbReference type="PANTHER" id="PTHR33463">
    <property type="entry name" value="NB-ARC DOMAIN-CONTAINING PROTEIN-RELATED"/>
    <property type="match status" value="1"/>
</dbReference>
<comment type="caution">
    <text evidence="9">The sequence shown here is derived from an EMBL/GenBank/DDBJ whole genome shotgun (WGS) entry which is preliminary data.</text>
</comment>
<dbReference type="InterPro" id="IPR057135">
    <property type="entry name" value="At4g27190-like_LRR"/>
</dbReference>
<dbReference type="Gene3D" id="3.80.10.10">
    <property type="entry name" value="Ribonuclease Inhibitor"/>
    <property type="match status" value="2"/>
</dbReference>
<keyword evidence="6" id="KW-0175">Coiled coil</keyword>
<keyword evidence="5" id="KW-0547">Nucleotide-binding</keyword>
<feature type="domain" description="NB-ARC" evidence="7">
    <location>
        <begin position="162"/>
        <end position="332"/>
    </location>
</feature>
<dbReference type="InterPro" id="IPR036388">
    <property type="entry name" value="WH-like_DNA-bd_sf"/>
</dbReference>
<dbReference type="Gene3D" id="1.10.10.10">
    <property type="entry name" value="Winged helix-like DNA-binding domain superfamily/Winged helix DNA-binding domain"/>
    <property type="match status" value="1"/>
</dbReference>